<keyword evidence="1" id="KW-0472">Membrane</keyword>
<keyword evidence="3" id="KW-1185">Reference proteome</keyword>
<comment type="caution">
    <text evidence="2">The sequence shown here is derived from an EMBL/GenBank/DDBJ whole genome shotgun (WGS) entry which is preliminary data.</text>
</comment>
<accession>A0A0L6UDQ4</accession>
<gene>
    <name evidence="2" type="ORF">VP01_7020g1</name>
</gene>
<sequence>MWSLYGSLAGACCISTAGKFLLNLMYVLRIQNTYYPSSKYREIIHTALNAPGSWHDCNIKKCIYNKILYDTILGYQVISNTAFQRCTNQLDY</sequence>
<dbReference type="AlphaFoldDB" id="A0A0L6UDQ4"/>
<name>A0A0L6UDQ4_9BASI</name>
<feature type="transmembrane region" description="Helical" evidence="1">
    <location>
        <begin position="6"/>
        <end position="28"/>
    </location>
</feature>
<dbReference type="OrthoDB" id="78198at2759"/>
<dbReference type="VEuPathDB" id="FungiDB:VP01_7020g1"/>
<keyword evidence="1" id="KW-1133">Transmembrane helix</keyword>
<organism evidence="2 3">
    <name type="scientific">Puccinia sorghi</name>
    <dbReference type="NCBI Taxonomy" id="27349"/>
    <lineage>
        <taxon>Eukaryota</taxon>
        <taxon>Fungi</taxon>
        <taxon>Dikarya</taxon>
        <taxon>Basidiomycota</taxon>
        <taxon>Pucciniomycotina</taxon>
        <taxon>Pucciniomycetes</taxon>
        <taxon>Pucciniales</taxon>
        <taxon>Pucciniaceae</taxon>
        <taxon>Puccinia</taxon>
    </lineage>
</organism>
<keyword evidence="1" id="KW-0812">Transmembrane</keyword>
<reference evidence="2 3" key="1">
    <citation type="submission" date="2015-08" db="EMBL/GenBank/DDBJ databases">
        <title>Next Generation Sequencing and Analysis of the Genome of Puccinia sorghi L Schw, the Causal Agent of Maize Common Rust.</title>
        <authorList>
            <person name="Rochi L."/>
            <person name="Burguener G."/>
            <person name="Darino M."/>
            <person name="Turjanski A."/>
            <person name="Kreff E."/>
            <person name="Dieguez M.J."/>
            <person name="Sacco F."/>
        </authorList>
    </citation>
    <scope>NUCLEOTIDE SEQUENCE [LARGE SCALE GENOMIC DNA]</scope>
    <source>
        <strain evidence="2 3">RO10H11247</strain>
    </source>
</reference>
<evidence type="ECO:0000313" key="3">
    <source>
        <dbReference type="Proteomes" id="UP000037035"/>
    </source>
</evidence>
<dbReference type="EMBL" id="LAVV01012407">
    <property type="protein sequence ID" value="KNZ46704.1"/>
    <property type="molecule type" value="Genomic_DNA"/>
</dbReference>
<evidence type="ECO:0000256" key="1">
    <source>
        <dbReference type="SAM" id="Phobius"/>
    </source>
</evidence>
<dbReference type="Proteomes" id="UP000037035">
    <property type="component" value="Unassembled WGS sequence"/>
</dbReference>
<proteinExistence type="predicted"/>
<evidence type="ECO:0000313" key="2">
    <source>
        <dbReference type="EMBL" id="KNZ46704.1"/>
    </source>
</evidence>
<protein>
    <submittedName>
        <fullName evidence="2">Uncharacterized protein</fullName>
    </submittedName>
</protein>